<dbReference type="PANTHER" id="PTHR30622:SF2">
    <property type="entry name" value="UNDECAPRENYL-DIPHOSPHATASE"/>
    <property type="match status" value="1"/>
</dbReference>
<dbReference type="InterPro" id="IPR003824">
    <property type="entry name" value="UppP"/>
</dbReference>
<reference evidence="15" key="1">
    <citation type="submission" date="2020-10" db="EMBL/GenBank/DDBJ databases">
        <authorList>
            <person name="Gilroy R."/>
        </authorList>
    </citation>
    <scope>NUCLEOTIDE SEQUENCE</scope>
    <source>
        <strain evidence="15">21143</strain>
    </source>
</reference>
<proteinExistence type="inferred from homology"/>
<dbReference type="GO" id="GO:0009252">
    <property type="term" value="P:peptidoglycan biosynthetic process"/>
    <property type="evidence" value="ECO:0007669"/>
    <property type="project" value="UniProtKB-KW"/>
</dbReference>
<evidence type="ECO:0000256" key="13">
    <source>
        <dbReference type="ARBA" id="ARBA00047594"/>
    </source>
</evidence>
<evidence type="ECO:0000313" key="15">
    <source>
        <dbReference type="EMBL" id="HIT39470.1"/>
    </source>
</evidence>
<name>A0A9D1GE67_9BACT</name>
<evidence type="ECO:0000256" key="11">
    <source>
        <dbReference type="ARBA" id="ARBA00032707"/>
    </source>
</evidence>
<keyword evidence="10 14" id="KW-0046">Antibiotic resistance</keyword>
<dbReference type="HAMAP" id="MF_01006">
    <property type="entry name" value="Undec_diphosphatase"/>
    <property type="match status" value="1"/>
</dbReference>
<sequence length="265" mass="28686">MTWLDALWLGLIQGLTEYLPVSSSGHLEIANTLLGIKGSDNLTFAVLVHAATVCSTLVVLWKEIAALFAGVFRFKWNDETQYVSKIFLSMIPVGIVGIFFKDAVESVFGNGLLLVGIMLVVTALLLTFAHYARPRRKEKISYKDAFVIGLAQACAVLPGLSRSGTTIATGLMLGDKKEQVARFSFLMVIIPILGEAFLDLMKGGFSPAESGIPVQAMIVGFLAAFISGCVACKWMLRLVQNGKLVWFALYCVLMAAFCIGHALLA</sequence>
<feature type="transmembrane region" description="Helical" evidence="14">
    <location>
        <begin position="42"/>
        <end position="61"/>
    </location>
</feature>
<evidence type="ECO:0000256" key="6">
    <source>
        <dbReference type="ARBA" id="ARBA00022692"/>
    </source>
</evidence>
<evidence type="ECO:0000256" key="7">
    <source>
        <dbReference type="ARBA" id="ARBA00022801"/>
    </source>
</evidence>
<feature type="transmembrane region" description="Helical" evidence="14">
    <location>
        <begin position="180"/>
        <end position="200"/>
    </location>
</feature>
<evidence type="ECO:0000256" key="12">
    <source>
        <dbReference type="ARBA" id="ARBA00032932"/>
    </source>
</evidence>
<dbReference type="PANTHER" id="PTHR30622">
    <property type="entry name" value="UNDECAPRENYL-DIPHOSPHATASE"/>
    <property type="match status" value="1"/>
</dbReference>
<evidence type="ECO:0000256" key="2">
    <source>
        <dbReference type="ARBA" id="ARBA00010621"/>
    </source>
</evidence>
<dbReference type="AlphaFoldDB" id="A0A9D1GE67"/>
<comment type="miscellaneous">
    <text evidence="14">Bacitracin is thought to be involved in the inhibition of peptidoglycan synthesis by sequestering undecaprenyl diphosphate, thereby reducing the pool of lipid carrier available.</text>
</comment>
<reference evidence="15" key="2">
    <citation type="journal article" date="2021" name="PeerJ">
        <title>Extensive microbial diversity within the chicken gut microbiome revealed by metagenomics and culture.</title>
        <authorList>
            <person name="Gilroy R."/>
            <person name="Ravi A."/>
            <person name="Getino M."/>
            <person name="Pursley I."/>
            <person name="Horton D.L."/>
            <person name="Alikhan N.F."/>
            <person name="Baker D."/>
            <person name="Gharbi K."/>
            <person name="Hall N."/>
            <person name="Watson M."/>
            <person name="Adriaenssens E.M."/>
            <person name="Foster-Nyarko E."/>
            <person name="Jarju S."/>
            <person name="Secka A."/>
            <person name="Antonio M."/>
            <person name="Oren A."/>
            <person name="Chaudhuri R.R."/>
            <person name="La Ragione R."/>
            <person name="Hildebrand F."/>
            <person name="Pallen M.J."/>
        </authorList>
    </citation>
    <scope>NUCLEOTIDE SEQUENCE</scope>
    <source>
        <strain evidence="15">21143</strain>
    </source>
</reference>
<comment type="similarity">
    <text evidence="2 14">Belongs to the UppP family.</text>
</comment>
<evidence type="ECO:0000256" key="9">
    <source>
        <dbReference type="ARBA" id="ARBA00023136"/>
    </source>
</evidence>
<evidence type="ECO:0000256" key="10">
    <source>
        <dbReference type="ARBA" id="ARBA00023251"/>
    </source>
</evidence>
<dbReference type="GO" id="GO:0071555">
    <property type="term" value="P:cell wall organization"/>
    <property type="evidence" value="ECO:0007669"/>
    <property type="project" value="UniProtKB-KW"/>
</dbReference>
<keyword evidence="5 14" id="KW-1003">Cell membrane</keyword>
<accession>A0A9D1GE67</accession>
<evidence type="ECO:0000256" key="4">
    <source>
        <dbReference type="ARBA" id="ARBA00021581"/>
    </source>
</evidence>
<dbReference type="Proteomes" id="UP000886722">
    <property type="component" value="Unassembled WGS sequence"/>
</dbReference>
<keyword evidence="7 14" id="KW-0378">Hydrolase</keyword>
<comment type="caution">
    <text evidence="15">The sequence shown here is derived from an EMBL/GenBank/DDBJ whole genome shotgun (WGS) entry which is preliminary data.</text>
</comment>
<dbReference type="GO" id="GO:0046677">
    <property type="term" value="P:response to antibiotic"/>
    <property type="evidence" value="ECO:0007669"/>
    <property type="project" value="UniProtKB-UniRule"/>
</dbReference>
<comment type="catalytic activity">
    <reaction evidence="13 14">
        <text>di-trans,octa-cis-undecaprenyl diphosphate + H2O = di-trans,octa-cis-undecaprenyl phosphate + phosphate + H(+)</text>
        <dbReference type="Rhea" id="RHEA:28094"/>
        <dbReference type="ChEBI" id="CHEBI:15377"/>
        <dbReference type="ChEBI" id="CHEBI:15378"/>
        <dbReference type="ChEBI" id="CHEBI:43474"/>
        <dbReference type="ChEBI" id="CHEBI:58405"/>
        <dbReference type="ChEBI" id="CHEBI:60392"/>
        <dbReference type="EC" id="3.6.1.27"/>
    </reaction>
</comment>
<keyword evidence="9 14" id="KW-0472">Membrane</keyword>
<feature type="transmembrane region" description="Helical" evidence="14">
    <location>
        <begin position="244"/>
        <end position="264"/>
    </location>
</feature>
<comment type="subcellular location">
    <subcellularLocation>
        <location evidence="1 14">Cell membrane</location>
        <topology evidence="1 14">Multi-pass membrane protein</topology>
    </subcellularLocation>
</comment>
<dbReference type="GO" id="GO:0050380">
    <property type="term" value="F:undecaprenyl-diphosphatase activity"/>
    <property type="evidence" value="ECO:0007669"/>
    <property type="project" value="UniProtKB-UniRule"/>
</dbReference>
<evidence type="ECO:0000256" key="3">
    <source>
        <dbReference type="ARBA" id="ARBA00012374"/>
    </source>
</evidence>
<keyword evidence="14" id="KW-0961">Cell wall biogenesis/degradation</keyword>
<dbReference type="Pfam" id="PF02673">
    <property type="entry name" value="BacA"/>
    <property type="match status" value="1"/>
</dbReference>
<feature type="transmembrane region" description="Helical" evidence="14">
    <location>
        <begin position="112"/>
        <end position="132"/>
    </location>
</feature>
<dbReference type="EMBL" id="DVKT01000043">
    <property type="protein sequence ID" value="HIT39470.1"/>
    <property type="molecule type" value="Genomic_DNA"/>
</dbReference>
<keyword evidence="6 14" id="KW-0812">Transmembrane</keyword>
<evidence type="ECO:0000256" key="8">
    <source>
        <dbReference type="ARBA" id="ARBA00022989"/>
    </source>
</evidence>
<organism evidence="15 16">
    <name type="scientific">Candidatus Caccoplasma intestinavium</name>
    <dbReference type="NCBI Taxonomy" id="2840716"/>
    <lineage>
        <taxon>Bacteria</taxon>
        <taxon>Pseudomonadati</taxon>
        <taxon>Bacteroidota</taxon>
        <taxon>Bacteroidia</taxon>
        <taxon>Bacteroidales</taxon>
        <taxon>Bacteroidaceae</taxon>
        <taxon>Bacteroidaceae incertae sedis</taxon>
        <taxon>Candidatus Caccoplasma</taxon>
    </lineage>
</organism>
<feature type="transmembrane region" description="Helical" evidence="14">
    <location>
        <begin position="212"/>
        <end position="232"/>
    </location>
</feature>
<evidence type="ECO:0000256" key="14">
    <source>
        <dbReference type="HAMAP-Rule" id="MF_01006"/>
    </source>
</evidence>
<keyword evidence="14" id="KW-0573">Peptidoglycan synthesis</keyword>
<keyword evidence="8 14" id="KW-1133">Transmembrane helix</keyword>
<evidence type="ECO:0000313" key="16">
    <source>
        <dbReference type="Proteomes" id="UP000886722"/>
    </source>
</evidence>
<feature type="transmembrane region" description="Helical" evidence="14">
    <location>
        <begin position="82"/>
        <end position="100"/>
    </location>
</feature>
<protein>
    <recommendedName>
        <fullName evidence="4 14">Undecaprenyl-diphosphatase</fullName>
        <ecNumber evidence="3 14">3.6.1.27</ecNumber>
    </recommendedName>
    <alternativeName>
        <fullName evidence="12 14">Bacitracin resistance protein</fullName>
    </alternativeName>
    <alternativeName>
        <fullName evidence="11 14">Undecaprenyl pyrophosphate phosphatase</fullName>
    </alternativeName>
</protein>
<gene>
    <name evidence="14" type="primary">uppP</name>
    <name evidence="15" type="ORF">IAD06_05480</name>
</gene>
<dbReference type="EC" id="3.6.1.27" evidence="3 14"/>
<evidence type="ECO:0000256" key="5">
    <source>
        <dbReference type="ARBA" id="ARBA00022475"/>
    </source>
</evidence>
<comment type="function">
    <text evidence="14">Catalyzes the dephosphorylation of undecaprenyl diphosphate (UPP). Confers resistance to bacitracin.</text>
</comment>
<dbReference type="GO" id="GO:0005886">
    <property type="term" value="C:plasma membrane"/>
    <property type="evidence" value="ECO:0007669"/>
    <property type="project" value="UniProtKB-SubCell"/>
</dbReference>
<keyword evidence="14" id="KW-0133">Cell shape</keyword>
<evidence type="ECO:0000256" key="1">
    <source>
        <dbReference type="ARBA" id="ARBA00004651"/>
    </source>
</evidence>
<dbReference type="GO" id="GO:0008360">
    <property type="term" value="P:regulation of cell shape"/>
    <property type="evidence" value="ECO:0007669"/>
    <property type="project" value="UniProtKB-KW"/>
</dbReference>